<feature type="region of interest" description="Disordered" evidence="1">
    <location>
        <begin position="954"/>
        <end position="996"/>
    </location>
</feature>
<gene>
    <name evidence="3" type="ORF">RRG08_003635</name>
</gene>
<accession>A0AAE1AV39</accession>
<dbReference type="GO" id="GO:0005815">
    <property type="term" value="C:microtubule organizing center"/>
    <property type="evidence" value="ECO:0007669"/>
    <property type="project" value="TreeGrafter"/>
</dbReference>
<feature type="region of interest" description="Disordered" evidence="1">
    <location>
        <begin position="631"/>
        <end position="653"/>
    </location>
</feature>
<dbReference type="GO" id="GO:0007052">
    <property type="term" value="P:mitotic spindle organization"/>
    <property type="evidence" value="ECO:0007669"/>
    <property type="project" value="TreeGrafter"/>
</dbReference>
<protein>
    <recommendedName>
        <fullName evidence="2">STIL N-terminal domain-containing protein</fullName>
    </recommendedName>
</protein>
<dbReference type="PANTHER" id="PTHR15128">
    <property type="entry name" value="TAL1 SCL INTERRUPTING LOCUS"/>
    <property type="match status" value="1"/>
</dbReference>
<evidence type="ECO:0000313" key="3">
    <source>
        <dbReference type="EMBL" id="KAK3794482.1"/>
    </source>
</evidence>
<dbReference type="GO" id="GO:0007224">
    <property type="term" value="P:smoothened signaling pathway"/>
    <property type="evidence" value="ECO:0007669"/>
    <property type="project" value="TreeGrafter"/>
</dbReference>
<dbReference type="EMBL" id="JAWDGP010001105">
    <property type="protein sequence ID" value="KAK3794482.1"/>
    <property type="molecule type" value="Genomic_DNA"/>
</dbReference>
<dbReference type="GO" id="GO:0071539">
    <property type="term" value="P:protein localization to centrosome"/>
    <property type="evidence" value="ECO:0007669"/>
    <property type="project" value="TreeGrafter"/>
</dbReference>
<evidence type="ECO:0000313" key="4">
    <source>
        <dbReference type="Proteomes" id="UP001283361"/>
    </source>
</evidence>
<dbReference type="PANTHER" id="PTHR15128:SF0">
    <property type="entry name" value="SCL-INTERRUPTING LOCUS PROTEIN"/>
    <property type="match status" value="1"/>
</dbReference>
<feature type="region of interest" description="Disordered" evidence="1">
    <location>
        <begin position="712"/>
        <end position="734"/>
    </location>
</feature>
<dbReference type="GO" id="GO:0031023">
    <property type="term" value="P:microtubule organizing center organization"/>
    <property type="evidence" value="ECO:0007669"/>
    <property type="project" value="TreeGrafter"/>
</dbReference>
<name>A0AAE1AV39_9GAST</name>
<feature type="compositionally biased region" description="Acidic residues" evidence="1">
    <location>
        <begin position="1393"/>
        <end position="1402"/>
    </location>
</feature>
<dbReference type="Pfam" id="PF15253">
    <property type="entry name" value="STIL_N"/>
    <property type="match status" value="1"/>
</dbReference>
<keyword evidence="4" id="KW-1185">Reference proteome</keyword>
<feature type="region of interest" description="Disordered" evidence="1">
    <location>
        <begin position="1295"/>
        <end position="1415"/>
    </location>
</feature>
<feature type="compositionally biased region" description="Polar residues" evidence="1">
    <location>
        <begin position="712"/>
        <end position="727"/>
    </location>
</feature>
<sequence length="1415" mass="153794">MSMSNLSALPTDRPPDMKTLLGFPKTLCSLWDRSATGNSVFLHMGYYRKPKICIPEKILRLIQHQCENYSQIHHMLIGSLVIEDDGEGVQFQVDRLDTRNKIPPDGSGLAPGDLLIPLEVSNNTEKERSGSVEDYHCAIRRLQSRCCSKASVDLCEFVLLRGWGSYYSNAHSSVVHLDFDMVTMETVFKATPIPPVPILLTALSKNLAGPMSLSHMQGTTKTGYLSMDHTRKLLLVLESDPKACSLPLIGIWVSGAEFVQHPFVWASCLRYIHSTHLQDRVCLPPNEFLLVLYTPLHSRPEFYQCSPTSGSCDLQFQLRTGHEVTNMTKTLSAPCHDFTEIELDAFEGGAKMQLFDAAKAEHGLDLFRIDSGNGNMSVSEDIEPRCVPSPHMERVPSIRPMVPDVSILWAEPPHQQQPPSAIAQLSNQPPVPHNGSHAELKKYYKPQHPPRSSHFTLVNSALQILAPTSNIHSSVPSTVSSSQLQQYTYNHAQSGQVFVTVTNTYPRSSISGNKQTFSKIPNICQQNAVGSTFIPQNIRPDWPQAPQPSGSNVSVAPQTSYNSVLSTAPASFTHPSLSCSGFQSEFYKNLGGSQQSPMGGHHISRAVNPVSPPSSMVHCQSSIATHRDVPQCISSSSNSPHLPPTWPTQTQTANSQTYFKTVPILTTVVEESSTSQSSSSSVPSSTSQMQKGLNGNILALSSISLGFNSTKGNGSSHGNNSMVTCQSSDDDDSGLSITPDQVNSFPVQLSLPGVCQSQGARCSGATIPPVSVSPNHKVTSSSTTSAGAIETKLESRLDGVRWDEVPPAVRALLEQQSEQLKVLQQQIQMLLHNQSQQSALSASLAQQARPVDNAYPEIASNRCSHSASSTQTQGVESNGMHGQKQLLHNPTGSHDKTAETCSIGVNTTILEDSNSGHNSVDSHSVQTSPVKTFEHQNFFLSPVLGDRSNNCNLNEGIPASGTTPSGLQHHSYPPTSSTTYESSSMTPLRGSEGSPKLVKRDFNTVDENVEDDQVVSQKDLVSAMAGLPIQDQTINTVASELVVDMPDYASTVNDGMGLDQTCSPPSISKCYGPDQDDSYSTVAEDAMDPKQYYSQLMNNIQMFLNNDKTCEADLSEDHIKTGAAVKISSPIKSGDGSSANSSMIPRINYVSMMLGSSLCGSPMKGGSPWDSDPGQSMEINAMAMKYLSDEQLTQMAMLRQMHNSNSDGQDKKTARALQMVMEKYCQAPNTPSSADISRLGISPNNMTMATQRYLEKHGLLGNGESMMMTSGRGQGSSNELSTFDHSLKLRTDFSMAQSSSGNNISRKDGINSLCEPVTPRKSPLRQNVINTDYAKQGSSPELKPISSKQKVPSGDSKRIKAETGQERSENVSSPLQRFPRRQAANPRQNDSVSTDDPDEENILDIARLKQMPKLL</sequence>
<proteinExistence type="predicted"/>
<dbReference type="InterPro" id="IPR057731">
    <property type="entry name" value="STIL_N"/>
</dbReference>
<dbReference type="Proteomes" id="UP001283361">
    <property type="component" value="Unassembled WGS sequence"/>
</dbReference>
<feature type="compositionally biased region" description="Low complexity" evidence="1">
    <location>
        <begin position="671"/>
        <end position="688"/>
    </location>
</feature>
<organism evidence="3 4">
    <name type="scientific">Elysia crispata</name>
    <name type="common">lettuce slug</name>
    <dbReference type="NCBI Taxonomy" id="231223"/>
    <lineage>
        <taxon>Eukaryota</taxon>
        <taxon>Metazoa</taxon>
        <taxon>Spiralia</taxon>
        <taxon>Lophotrochozoa</taxon>
        <taxon>Mollusca</taxon>
        <taxon>Gastropoda</taxon>
        <taxon>Heterobranchia</taxon>
        <taxon>Euthyneura</taxon>
        <taxon>Panpulmonata</taxon>
        <taxon>Sacoglossa</taxon>
        <taxon>Placobranchoidea</taxon>
        <taxon>Plakobranchidae</taxon>
        <taxon>Elysia</taxon>
    </lineage>
</organism>
<reference evidence="3" key="1">
    <citation type="journal article" date="2023" name="G3 (Bethesda)">
        <title>A reference genome for the long-term kleptoplast-retaining sea slug Elysia crispata morphotype clarki.</title>
        <authorList>
            <person name="Eastman K.E."/>
            <person name="Pendleton A.L."/>
            <person name="Shaikh M.A."/>
            <person name="Suttiyut T."/>
            <person name="Ogas R."/>
            <person name="Tomko P."/>
            <person name="Gavelis G."/>
            <person name="Widhalm J.R."/>
            <person name="Wisecaver J.H."/>
        </authorList>
    </citation>
    <scope>NUCLEOTIDE SEQUENCE</scope>
    <source>
        <strain evidence="3">ECLA1</strain>
    </source>
</reference>
<feature type="compositionally biased region" description="Basic and acidic residues" evidence="1">
    <location>
        <begin position="1355"/>
        <end position="1369"/>
    </location>
</feature>
<dbReference type="InterPro" id="IPR026123">
    <property type="entry name" value="STIL"/>
</dbReference>
<feature type="region of interest" description="Disordered" evidence="1">
    <location>
        <begin position="671"/>
        <end position="690"/>
    </location>
</feature>
<evidence type="ECO:0000256" key="1">
    <source>
        <dbReference type="SAM" id="MobiDB-lite"/>
    </source>
</evidence>
<feature type="domain" description="STIL N-terminal" evidence="2">
    <location>
        <begin position="30"/>
        <end position="360"/>
    </location>
</feature>
<evidence type="ECO:0000259" key="2">
    <source>
        <dbReference type="Pfam" id="PF15253"/>
    </source>
</evidence>
<feature type="compositionally biased region" description="Polar residues" evidence="1">
    <location>
        <begin position="1295"/>
        <end position="1304"/>
    </location>
</feature>
<comment type="caution">
    <text evidence="3">The sequence shown here is derived from an EMBL/GenBank/DDBJ whole genome shotgun (WGS) entry which is preliminary data.</text>
</comment>
<feature type="compositionally biased region" description="Low complexity" evidence="1">
    <location>
        <begin position="971"/>
        <end position="987"/>
    </location>
</feature>